<feature type="transmembrane region" description="Helical" evidence="2">
    <location>
        <begin position="254"/>
        <end position="272"/>
    </location>
</feature>
<keyword evidence="4" id="KW-1185">Reference proteome</keyword>
<protein>
    <submittedName>
        <fullName evidence="3">Cationic amino acid transporter 3</fullName>
    </submittedName>
</protein>
<dbReference type="PANTHER" id="PTHR43243:SF20">
    <property type="entry name" value="CATIONIC AMINO ACID TRANSPORTER 3"/>
    <property type="match status" value="1"/>
</dbReference>
<evidence type="ECO:0000313" key="4">
    <source>
        <dbReference type="Proteomes" id="UP001201812"/>
    </source>
</evidence>
<keyword evidence="2" id="KW-0812">Transmembrane</keyword>
<feature type="transmembrane region" description="Helical" evidence="2">
    <location>
        <begin position="410"/>
        <end position="429"/>
    </location>
</feature>
<evidence type="ECO:0000256" key="1">
    <source>
        <dbReference type="SAM" id="MobiDB-lite"/>
    </source>
</evidence>
<feature type="region of interest" description="Disordered" evidence="1">
    <location>
        <begin position="437"/>
        <end position="488"/>
    </location>
</feature>
<comment type="caution">
    <text evidence="3">The sequence shown here is derived from an EMBL/GenBank/DDBJ whole genome shotgun (WGS) entry which is preliminary data.</text>
</comment>
<reference evidence="3" key="1">
    <citation type="submission" date="2022-01" db="EMBL/GenBank/DDBJ databases">
        <title>Genome Sequence Resource for Two Populations of Ditylenchus destructor, the Migratory Endoparasitic Phytonematode.</title>
        <authorList>
            <person name="Zhang H."/>
            <person name="Lin R."/>
            <person name="Xie B."/>
        </authorList>
    </citation>
    <scope>NUCLEOTIDE SEQUENCE</scope>
    <source>
        <strain evidence="3">BazhouSP</strain>
    </source>
</reference>
<organism evidence="3 4">
    <name type="scientific">Ditylenchus destructor</name>
    <dbReference type="NCBI Taxonomy" id="166010"/>
    <lineage>
        <taxon>Eukaryota</taxon>
        <taxon>Metazoa</taxon>
        <taxon>Ecdysozoa</taxon>
        <taxon>Nematoda</taxon>
        <taxon>Chromadorea</taxon>
        <taxon>Rhabditida</taxon>
        <taxon>Tylenchina</taxon>
        <taxon>Tylenchomorpha</taxon>
        <taxon>Sphaerularioidea</taxon>
        <taxon>Anguinidae</taxon>
        <taxon>Anguininae</taxon>
        <taxon>Ditylenchus</taxon>
    </lineage>
</organism>
<accession>A0AAD4N129</accession>
<feature type="transmembrane region" description="Helical" evidence="2">
    <location>
        <begin position="37"/>
        <end position="58"/>
    </location>
</feature>
<feature type="transmembrane region" description="Helical" evidence="2">
    <location>
        <begin position="213"/>
        <end position="234"/>
    </location>
</feature>
<gene>
    <name evidence="3" type="ORF">DdX_09936</name>
</gene>
<feature type="transmembrane region" description="Helical" evidence="2">
    <location>
        <begin position="617"/>
        <end position="635"/>
    </location>
</feature>
<dbReference type="Proteomes" id="UP001201812">
    <property type="component" value="Unassembled WGS sequence"/>
</dbReference>
<dbReference type="AlphaFoldDB" id="A0AAD4N129"/>
<feature type="transmembrane region" description="Helical" evidence="2">
    <location>
        <begin position="386"/>
        <end position="404"/>
    </location>
</feature>
<keyword evidence="2" id="KW-0472">Membrane</keyword>
<feature type="transmembrane region" description="Helical" evidence="2">
    <location>
        <begin position="722"/>
        <end position="739"/>
    </location>
</feature>
<feature type="transmembrane region" description="Helical" evidence="2">
    <location>
        <begin position="78"/>
        <end position="98"/>
    </location>
</feature>
<feature type="transmembrane region" description="Helical" evidence="2">
    <location>
        <begin position="119"/>
        <end position="143"/>
    </location>
</feature>
<dbReference type="PANTHER" id="PTHR43243">
    <property type="entry name" value="INNER MEMBRANE TRANSPORTER YGJI-RELATED"/>
    <property type="match status" value="1"/>
</dbReference>
<dbReference type="GO" id="GO:0005886">
    <property type="term" value="C:plasma membrane"/>
    <property type="evidence" value="ECO:0007669"/>
    <property type="project" value="TreeGrafter"/>
</dbReference>
<dbReference type="GO" id="GO:0015171">
    <property type="term" value="F:amino acid transmembrane transporter activity"/>
    <property type="evidence" value="ECO:0007669"/>
    <property type="project" value="TreeGrafter"/>
</dbReference>
<feature type="transmembrane region" description="Helical" evidence="2">
    <location>
        <begin position="333"/>
        <end position="353"/>
    </location>
</feature>
<feature type="transmembrane region" description="Helical" evidence="2">
    <location>
        <begin position="187"/>
        <end position="208"/>
    </location>
</feature>
<dbReference type="Gene3D" id="1.20.1740.10">
    <property type="entry name" value="Amino acid/polyamine transporter I"/>
    <property type="match status" value="1"/>
</dbReference>
<evidence type="ECO:0000313" key="3">
    <source>
        <dbReference type="EMBL" id="KAI1711974.1"/>
    </source>
</evidence>
<feature type="transmembrane region" description="Helical" evidence="2">
    <location>
        <begin position="641"/>
        <end position="665"/>
    </location>
</feature>
<keyword evidence="2" id="KW-1133">Transmembrane helix</keyword>
<feature type="transmembrane region" description="Helical" evidence="2">
    <location>
        <begin position="697"/>
        <end position="716"/>
    </location>
</feature>
<feature type="transmembrane region" description="Helical" evidence="2">
    <location>
        <begin position="292"/>
        <end position="313"/>
    </location>
</feature>
<evidence type="ECO:0000256" key="2">
    <source>
        <dbReference type="SAM" id="Phobius"/>
    </source>
</evidence>
<sequence>MVNFVEYLGLGPLWAKCRRQKRLDAEGILHSEWNRRLGVCSVAAIAGTMALTFAYYVVLPKLFASFTARGSLPAAPPLVAFALTYLLIFLAGWQMASAAEQVPRSALLYKYAYYTNSEVMAFSIAWNQLMDWLAILALLLHTISDHFNLLFHNVVEDNLRMTWSKHEIVLEKVSSDSINMSPHFMDWFALTMLIIACAILCCSTRVLITITVIFLISALFTATSTTVVALLHNIAHLRVTYVDLSENFDELTSMMGYFLLGFLAVETLGFLADESEQPAKVLPSAVKCSVKINCLVTFVALISFFPFVYKISFDDNTVLPAVFNTISIFSARYLMNVGSICGLTATLFCAFVPPTRLVCALSKDDLLPFQSNDVNMSKLHGKGGSPRLAVVVVAFVVGLLIVLVPKIYLIHFIPLNVCLRFFVMAVLHFRSNFSSNQTSQLTNETKPPKYSRLRNNRTTADMVHSSSDMTPSATSQDMEESGSGYSSSAETDVHLMEQMWQLSQNTATKEVSENSGLLNQLSKQNGYASTSSNYNAISSQPIQIPKPHNCLISPCASAFQIPDGLHRSRLHIYDASSVSANLTMEASGAAIKSYHESGYSGEPFADSESTEKTANRFLGIFSVLAALVAISHRVLRETQEFVPILAVVSVISGIFLSLVIAFQLFRLNSGDEFEFTENNAGGCKSENVESPRKKKRWRVLGSLLSVFLLTQILFQFSLLKYALLSLWMIIGLILYISSIQSKSRLGG</sequence>
<name>A0AAD4N129_9BILA</name>
<proteinExistence type="predicted"/>
<feature type="compositionally biased region" description="Polar residues" evidence="1">
    <location>
        <begin position="456"/>
        <end position="476"/>
    </location>
</feature>
<dbReference type="EMBL" id="JAKKPZ010000020">
    <property type="protein sequence ID" value="KAI1711974.1"/>
    <property type="molecule type" value="Genomic_DNA"/>
</dbReference>